<reference evidence="3" key="1">
    <citation type="submission" date="2017-02" db="UniProtKB">
        <authorList>
            <consortium name="WormBaseParasite"/>
        </authorList>
    </citation>
    <scope>IDENTIFICATION</scope>
</reference>
<evidence type="ECO:0000313" key="2">
    <source>
        <dbReference type="Proteomes" id="UP000276776"/>
    </source>
</evidence>
<dbReference type="WBParaSite" id="TCLT_0000172501-mRNA-1">
    <property type="protein sequence ID" value="TCLT_0000172501-mRNA-1"/>
    <property type="gene ID" value="TCLT_0000172501"/>
</dbReference>
<evidence type="ECO:0000313" key="1">
    <source>
        <dbReference type="EMBL" id="VDM97317.1"/>
    </source>
</evidence>
<sequence>MFRELNRIRKEYYVCDHERRDLRLQLVMLRGELGLAQCQLAELMSAHRCNKQRIRSSAVPDVNYRSFAFTKHKKMKTVSYFHFKKIGFSIQ</sequence>
<accession>A0A0N5CNG8</accession>
<dbReference type="Proteomes" id="UP000276776">
    <property type="component" value="Unassembled WGS sequence"/>
</dbReference>
<reference evidence="1 2" key="2">
    <citation type="submission" date="2018-11" db="EMBL/GenBank/DDBJ databases">
        <authorList>
            <consortium name="Pathogen Informatics"/>
        </authorList>
    </citation>
    <scope>NUCLEOTIDE SEQUENCE [LARGE SCALE GENOMIC DNA]</scope>
</reference>
<name>A0A0N5CNG8_THECL</name>
<keyword evidence="2" id="KW-1185">Reference proteome</keyword>
<gene>
    <name evidence="1" type="ORF">TCLT_LOCUS1726</name>
</gene>
<protein>
    <submittedName>
        <fullName evidence="3">HTH cro/C1-type domain-containing protein</fullName>
    </submittedName>
</protein>
<dbReference type="STRING" id="103827.A0A0N5CNG8"/>
<proteinExistence type="predicted"/>
<organism evidence="3">
    <name type="scientific">Thelazia callipaeda</name>
    <name type="common">Oriental eyeworm</name>
    <name type="synonym">Parasitic nematode</name>
    <dbReference type="NCBI Taxonomy" id="103827"/>
    <lineage>
        <taxon>Eukaryota</taxon>
        <taxon>Metazoa</taxon>
        <taxon>Ecdysozoa</taxon>
        <taxon>Nematoda</taxon>
        <taxon>Chromadorea</taxon>
        <taxon>Rhabditida</taxon>
        <taxon>Spirurina</taxon>
        <taxon>Spiruromorpha</taxon>
        <taxon>Thelazioidea</taxon>
        <taxon>Thelaziidae</taxon>
        <taxon>Thelazia</taxon>
    </lineage>
</organism>
<dbReference type="AlphaFoldDB" id="A0A0N5CNG8"/>
<dbReference type="EMBL" id="UYYF01000252">
    <property type="protein sequence ID" value="VDM97317.1"/>
    <property type="molecule type" value="Genomic_DNA"/>
</dbReference>
<dbReference type="OrthoDB" id="5863305at2759"/>
<evidence type="ECO:0000313" key="3">
    <source>
        <dbReference type="WBParaSite" id="TCLT_0000172501-mRNA-1"/>
    </source>
</evidence>